<dbReference type="HOGENOM" id="CLU_1032721_0_0_1"/>
<sequence length="270" mass="30277">MAILLRTRAASAFLLPFRQRHYFPVAARALSTSKIACLPLKKADSSEASTATNAAKNPRKSTSNTSKASRAKDVDSKKKGKKEPKLYSEPPKGRMSANVLFAAEQLPLAQGPVTERMKAVYAQWSSLSVEEKQVWITRAEETNTKRQAELEAWEAQQSPEALRQYRKDRLHRFRTRAAQRAETLGTTGLKQRGTTAFMLFTQAYRMNPTQFELPAVEPVSKNPTVATARALGQLWRSMTLGEKAPYIAQAEEDAKKVKQELAKHMAERLQ</sequence>
<feature type="DNA-binding region" description="HMG box" evidence="2">
    <location>
        <begin position="91"/>
        <end position="154"/>
    </location>
</feature>
<dbReference type="PANTHER" id="PTHR48112">
    <property type="entry name" value="HIGH MOBILITY GROUP PROTEIN DSP1"/>
    <property type="match status" value="1"/>
</dbReference>
<dbReference type="SMART" id="SM00398">
    <property type="entry name" value="HMG"/>
    <property type="match status" value="2"/>
</dbReference>
<feature type="compositionally biased region" description="Polar residues" evidence="3">
    <location>
        <begin position="46"/>
        <end position="68"/>
    </location>
</feature>
<gene>
    <name evidence="5" type="ORF">M407DRAFT_242220</name>
</gene>
<dbReference type="Gene3D" id="1.10.30.10">
    <property type="entry name" value="High mobility group box domain"/>
    <property type="match status" value="2"/>
</dbReference>
<dbReference type="PANTHER" id="PTHR48112:SF22">
    <property type="entry name" value="MITOCHONDRIAL TRANSCRIPTION FACTOR A, ISOFORM B"/>
    <property type="match status" value="1"/>
</dbReference>
<dbReference type="InterPro" id="IPR036910">
    <property type="entry name" value="HMG_box_dom_sf"/>
</dbReference>
<dbReference type="PROSITE" id="PS50118">
    <property type="entry name" value="HMG_BOX_2"/>
    <property type="match status" value="2"/>
</dbReference>
<dbReference type="Pfam" id="PF00505">
    <property type="entry name" value="HMG_box"/>
    <property type="match status" value="1"/>
</dbReference>
<evidence type="ECO:0000256" key="1">
    <source>
        <dbReference type="ARBA" id="ARBA00023125"/>
    </source>
</evidence>
<feature type="domain" description="HMG box" evidence="4">
    <location>
        <begin position="190"/>
        <end position="265"/>
    </location>
</feature>
<dbReference type="GO" id="GO:0005634">
    <property type="term" value="C:nucleus"/>
    <property type="evidence" value="ECO:0007669"/>
    <property type="project" value="UniProtKB-UniRule"/>
</dbReference>
<evidence type="ECO:0000259" key="4">
    <source>
        <dbReference type="PROSITE" id="PS50118"/>
    </source>
</evidence>
<evidence type="ECO:0000256" key="2">
    <source>
        <dbReference type="PROSITE-ProRule" id="PRU00267"/>
    </source>
</evidence>
<dbReference type="Proteomes" id="UP000054248">
    <property type="component" value="Unassembled WGS sequence"/>
</dbReference>
<accession>A0A0C3M9B1</accession>
<feature type="domain" description="HMG box" evidence="4">
    <location>
        <begin position="91"/>
        <end position="154"/>
    </location>
</feature>
<reference evidence="5 6" key="1">
    <citation type="submission" date="2014-04" db="EMBL/GenBank/DDBJ databases">
        <authorList>
            <consortium name="DOE Joint Genome Institute"/>
            <person name="Kuo A."/>
            <person name="Girlanda M."/>
            <person name="Perotto S."/>
            <person name="Kohler A."/>
            <person name="Nagy L.G."/>
            <person name="Floudas D."/>
            <person name="Copeland A."/>
            <person name="Barry K.W."/>
            <person name="Cichocki N."/>
            <person name="Veneault-Fourrey C."/>
            <person name="LaButti K."/>
            <person name="Lindquist E.A."/>
            <person name="Lipzen A."/>
            <person name="Lundell T."/>
            <person name="Morin E."/>
            <person name="Murat C."/>
            <person name="Sun H."/>
            <person name="Tunlid A."/>
            <person name="Henrissat B."/>
            <person name="Grigoriev I.V."/>
            <person name="Hibbett D.S."/>
            <person name="Martin F."/>
            <person name="Nordberg H.P."/>
            <person name="Cantor M.N."/>
            <person name="Hua S.X."/>
        </authorList>
    </citation>
    <scope>NUCLEOTIDE SEQUENCE [LARGE SCALE GENOMIC DNA]</scope>
    <source>
        <strain evidence="5 6">MUT 4182</strain>
    </source>
</reference>
<keyword evidence="1 2" id="KW-0238">DNA-binding</keyword>
<feature type="region of interest" description="Disordered" evidence="3">
    <location>
        <begin position="46"/>
        <end position="92"/>
    </location>
</feature>
<dbReference type="STRING" id="1051891.A0A0C3M9B1"/>
<dbReference type="CDD" id="cd00084">
    <property type="entry name" value="HMG-box_SF"/>
    <property type="match status" value="1"/>
</dbReference>
<dbReference type="InterPro" id="IPR050342">
    <property type="entry name" value="HMGB"/>
</dbReference>
<name>A0A0C3M9B1_9AGAM</name>
<proteinExistence type="predicted"/>
<dbReference type="OrthoDB" id="3213154at2759"/>
<feature type="non-terminal residue" evidence="5">
    <location>
        <position position="270"/>
    </location>
</feature>
<feature type="DNA-binding region" description="HMG box" evidence="2">
    <location>
        <begin position="190"/>
        <end position="265"/>
    </location>
</feature>
<dbReference type="SUPFAM" id="SSF47095">
    <property type="entry name" value="HMG-box"/>
    <property type="match status" value="2"/>
</dbReference>
<protein>
    <recommendedName>
        <fullName evidence="4">HMG box domain-containing protein</fullName>
    </recommendedName>
</protein>
<keyword evidence="2" id="KW-0539">Nucleus</keyword>
<organism evidence="5 6">
    <name type="scientific">Tulasnella calospora MUT 4182</name>
    <dbReference type="NCBI Taxonomy" id="1051891"/>
    <lineage>
        <taxon>Eukaryota</taxon>
        <taxon>Fungi</taxon>
        <taxon>Dikarya</taxon>
        <taxon>Basidiomycota</taxon>
        <taxon>Agaricomycotina</taxon>
        <taxon>Agaricomycetes</taxon>
        <taxon>Cantharellales</taxon>
        <taxon>Tulasnellaceae</taxon>
        <taxon>Tulasnella</taxon>
    </lineage>
</organism>
<evidence type="ECO:0000256" key="3">
    <source>
        <dbReference type="SAM" id="MobiDB-lite"/>
    </source>
</evidence>
<dbReference type="AlphaFoldDB" id="A0A0C3M9B1"/>
<reference evidence="6" key="2">
    <citation type="submission" date="2015-01" db="EMBL/GenBank/DDBJ databases">
        <title>Evolutionary Origins and Diversification of the Mycorrhizal Mutualists.</title>
        <authorList>
            <consortium name="DOE Joint Genome Institute"/>
            <consortium name="Mycorrhizal Genomics Consortium"/>
            <person name="Kohler A."/>
            <person name="Kuo A."/>
            <person name="Nagy L.G."/>
            <person name="Floudas D."/>
            <person name="Copeland A."/>
            <person name="Barry K.W."/>
            <person name="Cichocki N."/>
            <person name="Veneault-Fourrey C."/>
            <person name="LaButti K."/>
            <person name="Lindquist E.A."/>
            <person name="Lipzen A."/>
            <person name="Lundell T."/>
            <person name="Morin E."/>
            <person name="Murat C."/>
            <person name="Riley R."/>
            <person name="Ohm R."/>
            <person name="Sun H."/>
            <person name="Tunlid A."/>
            <person name="Henrissat B."/>
            <person name="Grigoriev I.V."/>
            <person name="Hibbett D.S."/>
            <person name="Martin F."/>
        </authorList>
    </citation>
    <scope>NUCLEOTIDE SEQUENCE [LARGE SCALE GENOMIC DNA]</scope>
    <source>
        <strain evidence="6">MUT 4182</strain>
    </source>
</reference>
<evidence type="ECO:0000313" key="5">
    <source>
        <dbReference type="EMBL" id="KIO30292.1"/>
    </source>
</evidence>
<evidence type="ECO:0000313" key="6">
    <source>
        <dbReference type="Proteomes" id="UP000054248"/>
    </source>
</evidence>
<dbReference type="InterPro" id="IPR009071">
    <property type="entry name" value="HMG_box_dom"/>
</dbReference>
<keyword evidence="6" id="KW-1185">Reference proteome</keyword>
<dbReference type="GO" id="GO:0003677">
    <property type="term" value="F:DNA binding"/>
    <property type="evidence" value="ECO:0007669"/>
    <property type="project" value="UniProtKB-UniRule"/>
</dbReference>
<dbReference type="EMBL" id="KN822973">
    <property type="protein sequence ID" value="KIO30292.1"/>
    <property type="molecule type" value="Genomic_DNA"/>
</dbReference>